<dbReference type="PANTHER" id="PTHR45931">
    <property type="entry name" value="SI:CH211-59O9.10"/>
    <property type="match status" value="1"/>
</dbReference>
<dbReference type="OrthoDB" id="8062037at2759"/>
<dbReference type="AlphaFoldDB" id="R7V683"/>
<gene>
    <name evidence="7" type="ORF">CAPTEDRAFT_219920</name>
</gene>
<evidence type="ECO:0000259" key="6">
    <source>
        <dbReference type="PROSITE" id="PS50089"/>
    </source>
</evidence>
<dbReference type="SMART" id="SM00184">
    <property type="entry name" value="RING"/>
    <property type="match status" value="1"/>
</dbReference>
<keyword evidence="9" id="KW-1185">Reference proteome</keyword>
<dbReference type="GO" id="GO:0005634">
    <property type="term" value="C:nucleus"/>
    <property type="evidence" value="ECO:0007669"/>
    <property type="project" value="TreeGrafter"/>
</dbReference>
<dbReference type="HOGENOM" id="CLU_1050690_0_0_1"/>
<keyword evidence="1" id="KW-0479">Metal-binding</keyword>
<evidence type="ECO:0000256" key="3">
    <source>
        <dbReference type="ARBA" id="ARBA00022833"/>
    </source>
</evidence>
<evidence type="ECO:0000256" key="5">
    <source>
        <dbReference type="SAM" id="MobiDB-lite"/>
    </source>
</evidence>
<proteinExistence type="predicted"/>
<dbReference type="SUPFAM" id="SSF57850">
    <property type="entry name" value="RING/U-box"/>
    <property type="match status" value="1"/>
</dbReference>
<dbReference type="InterPro" id="IPR013083">
    <property type="entry name" value="Znf_RING/FYVE/PHD"/>
</dbReference>
<dbReference type="PANTHER" id="PTHR45931:SF3">
    <property type="entry name" value="RING ZINC FINGER-CONTAINING PROTEIN"/>
    <property type="match status" value="1"/>
</dbReference>
<feature type="region of interest" description="Disordered" evidence="5">
    <location>
        <begin position="1"/>
        <end position="78"/>
    </location>
</feature>
<dbReference type="STRING" id="283909.R7V683"/>
<accession>R7V683</accession>
<protein>
    <recommendedName>
        <fullName evidence="6">RING-type domain-containing protein</fullName>
    </recommendedName>
</protein>
<reference evidence="9" key="1">
    <citation type="submission" date="2012-12" db="EMBL/GenBank/DDBJ databases">
        <authorList>
            <person name="Hellsten U."/>
            <person name="Grimwood J."/>
            <person name="Chapman J.A."/>
            <person name="Shapiro H."/>
            <person name="Aerts A."/>
            <person name="Otillar R.P."/>
            <person name="Terry A.Y."/>
            <person name="Boore J.L."/>
            <person name="Simakov O."/>
            <person name="Marletaz F."/>
            <person name="Cho S.-J."/>
            <person name="Edsinger-Gonzales E."/>
            <person name="Havlak P."/>
            <person name="Kuo D.-H."/>
            <person name="Larsson T."/>
            <person name="Lv J."/>
            <person name="Arendt D."/>
            <person name="Savage R."/>
            <person name="Osoegawa K."/>
            <person name="de Jong P."/>
            <person name="Lindberg D.R."/>
            <person name="Seaver E.C."/>
            <person name="Weisblat D.A."/>
            <person name="Putnam N.H."/>
            <person name="Grigoriev I.V."/>
            <person name="Rokhsar D.S."/>
        </authorList>
    </citation>
    <scope>NUCLEOTIDE SEQUENCE</scope>
    <source>
        <strain evidence="9">I ESC-2004</strain>
    </source>
</reference>
<feature type="non-terminal residue" evidence="7">
    <location>
        <position position="1"/>
    </location>
</feature>
<organism evidence="7">
    <name type="scientific">Capitella teleta</name>
    <name type="common">Polychaete worm</name>
    <dbReference type="NCBI Taxonomy" id="283909"/>
    <lineage>
        <taxon>Eukaryota</taxon>
        <taxon>Metazoa</taxon>
        <taxon>Spiralia</taxon>
        <taxon>Lophotrochozoa</taxon>
        <taxon>Annelida</taxon>
        <taxon>Polychaeta</taxon>
        <taxon>Sedentaria</taxon>
        <taxon>Scolecida</taxon>
        <taxon>Capitellidae</taxon>
        <taxon>Capitella</taxon>
    </lineage>
</organism>
<dbReference type="InterPro" id="IPR001841">
    <property type="entry name" value="Znf_RING"/>
</dbReference>
<evidence type="ECO:0000256" key="2">
    <source>
        <dbReference type="ARBA" id="ARBA00022771"/>
    </source>
</evidence>
<dbReference type="EMBL" id="KB296374">
    <property type="protein sequence ID" value="ELU11856.1"/>
    <property type="molecule type" value="Genomic_DNA"/>
</dbReference>
<dbReference type="GO" id="GO:0006511">
    <property type="term" value="P:ubiquitin-dependent protein catabolic process"/>
    <property type="evidence" value="ECO:0007669"/>
    <property type="project" value="TreeGrafter"/>
</dbReference>
<evidence type="ECO:0000313" key="8">
    <source>
        <dbReference type="EnsemblMetazoa" id="CapteP219920"/>
    </source>
</evidence>
<dbReference type="GO" id="GO:0008270">
    <property type="term" value="F:zinc ion binding"/>
    <property type="evidence" value="ECO:0007669"/>
    <property type="project" value="UniProtKB-KW"/>
</dbReference>
<evidence type="ECO:0000256" key="4">
    <source>
        <dbReference type="PROSITE-ProRule" id="PRU00175"/>
    </source>
</evidence>
<dbReference type="GO" id="GO:0061630">
    <property type="term" value="F:ubiquitin protein ligase activity"/>
    <property type="evidence" value="ECO:0007669"/>
    <property type="project" value="TreeGrafter"/>
</dbReference>
<name>R7V683_CAPTE</name>
<keyword evidence="2 4" id="KW-0863">Zinc-finger</keyword>
<feature type="compositionally biased region" description="Acidic residues" evidence="5">
    <location>
        <begin position="60"/>
        <end position="78"/>
    </location>
</feature>
<dbReference type="Proteomes" id="UP000014760">
    <property type="component" value="Unassembled WGS sequence"/>
</dbReference>
<feature type="region of interest" description="Disordered" evidence="5">
    <location>
        <begin position="97"/>
        <end position="116"/>
    </location>
</feature>
<evidence type="ECO:0000256" key="1">
    <source>
        <dbReference type="ARBA" id="ARBA00022723"/>
    </source>
</evidence>
<sequence>MASLIYPRRNENNAKGQQRIPERQRSDDDLNTTQRTKVTTIHIYHRGPQSEERESSNEIVEVDNEPEEDNAEDEFEEQTSEFLAGLHLHRSENCAHHSQSFLPSQPTPVAPHFHQPDPIDSFLDSLLNCFFPRPQVMMMRREPSDLLHHLTTDGLPPTWQREDSFSGQDYETLWTVAEEMDRDRNKGLQDGEIECLPTSNYFKPTSLDDDNLLTCKICLSEFEDKEEVRRLPCLHQYHTACIDEWLRMKAQCPTCRCDVREATRT</sequence>
<dbReference type="Pfam" id="PF13639">
    <property type="entry name" value="zf-RING_2"/>
    <property type="match status" value="1"/>
</dbReference>
<reference evidence="8" key="3">
    <citation type="submission" date="2015-06" db="UniProtKB">
        <authorList>
            <consortium name="EnsemblMetazoa"/>
        </authorList>
    </citation>
    <scope>IDENTIFICATION</scope>
</reference>
<dbReference type="InterPro" id="IPR051834">
    <property type="entry name" value="RING_finger_E3_ligase"/>
</dbReference>
<keyword evidence="3" id="KW-0862">Zinc</keyword>
<evidence type="ECO:0000313" key="7">
    <source>
        <dbReference type="EMBL" id="ELU11856.1"/>
    </source>
</evidence>
<dbReference type="EnsemblMetazoa" id="CapteT219920">
    <property type="protein sequence ID" value="CapteP219920"/>
    <property type="gene ID" value="CapteG219920"/>
</dbReference>
<dbReference type="PROSITE" id="PS50089">
    <property type="entry name" value="ZF_RING_2"/>
    <property type="match status" value="1"/>
</dbReference>
<evidence type="ECO:0000313" key="9">
    <source>
        <dbReference type="Proteomes" id="UP000014760"/>
    </source>
</evidence>
<dbReference type="EMBL" id="AMQN01005610">
    <property type="status" value="NOT_ANNOTATED_CDS"/>
    <property type="molecule type" value="Genomic_DNA"/>
</dbReference>
<reference evidence="7 9" key="2">
    <citation type="journal article" date="2013" name="Nature">
        <title>Insights into bilaterian evolution from three spiralian genomes.</title>
        <authorList>
            <person name="Simakov O."/>
            <person name="Marletaz F."/>
            <person name="Cho S.J."/>
            <person name="Edsinger-Gonzales E."/>
            <person name="Havlak P."/>
            <person name="Hellsten U."/>
            <person name="Kuo D.H."/>
            <person name="Larsson T."/>
            <person name="Lv J."/>
            <person name="Arendt D."/>
            <person name="Savage R."/>
            <person name="Osoegawa K."/>
            <person name="de Jong P."/>
            <person name="Grimwood J."/>
            <person name="Chapman J.A."/>
            <person name="Shapiro H."/>
            <person name="Aerts A."/>
            <person name="Otillar R.P."/>
            <person name="Terry A.Y."/>
            <person name="Boore J.L."/>
            <person name="Grigoriev I.V."/>
            <person name="Lindberg D.R."/>
            <person name="Seaver E.C."/>
            <person name="Weisblat D.A."/>
            <person name="Putnam N.H."/>
            <person name="Rokhsar D.S."/>
        </authorList>
    </citation>
    <scope>NUCLEOTIDE SEQUENCE</scope>
    <source>
        <strain evidence="7 9">I ESC-2004</strain>
    </source>
</reference>
<dbReference type="Gene3D" id="3.30.40.10">
    <property type="entry name" value="Zinc/RING finger domain, C3HC4 (zinc finger)"/>
    <property type="match status" value="1"/>
</dbReference>
<feature type="domain" description="RING-type" evidence="6">
    <location>
        <begin position="215"/>
        <end position="256"/>
    </location>
</feature>